<protein>
    <submittedName>
        <fullName evidence="1">Uncharacterized protein</fullName>
    </submittedName>
</protein>
<gene>
    <name evidence="1" type="ORF">M9H77_08710</name>
</gene>
<sequence>MEIAKGEVEGEGQKIEVTRHKGKHDKPKLWDDESIDHWKIEKFDPSWNESGMLEVEECMTVSMSKKTKDPYIIVKARDLIKLLSRSVPAAQAIKILNDEMQCDIIKIGNLVRNKERFVKRQLLVGPNSTNMKALKILTGCYILVQNTVSAMGSFKGLKQLKRVVEDCMLNRLYPVFNIKRELAEDPTLANENCDRFLPTFKKKNVKQKKVKSKEKKSYTHSLHHNSLKKKAKKWLEKQEKQAEKIAQNKRKREQAYVPHEDLGKHYSDASNRDGKDNMAALPCL</sequence>
<reference evidence="2" key="1">
    <citation type="journal article" date="2023" name="Nat. Plants">
        <title>Single-cell RNA sequencing provides a high-resolution roadmap for understanding the multicellular compartmentation of specialized metabolism.</title>
        <authorList>
            <person name="Sun S."/>
            <person name="Shen X."/>
            <person name="Li Y."/>
            <person name="Li Y."/>
            <person name="Wang S."/>
            <person name="Li R."/>
            <person name="Zhang H."/>
            <person name="Shen G."/>
            <person name="Guo B."/>
            <person name="Wei J."/>
            <person name="Xu J."/>
            <person name="St-Pierre B."/>
            <person name="Chen S."/>
            <person name="Sun C."/>
        </authorList>
    </citation>
    <scope>NUCLEOTIDE SEQUENCE [LARGE SCALE GENOMIC DNA]</scope>
</reference>
<name>A0ACC0BYQ4_CATRO</name>
<proteinExistence type="predicted"/>
<dbReference type="Proteomes" id="UP001060085">
    <property type="component" value="Linkage Group LG02"/>
</dbReference>
<comment type="caution">
    <text evidence="1">The sequence shown here is derived from an EMBL/GenBank/DDBJ whole genome shotgun (WGS) entry which is preliminary data.</text>
</comment>
<accession>A0ACC0BYQ4</accession>
<evidence type="ECO:0000313" key="2">
    <source>
        <dbReference type="Proteomes" id="UP001060085"/>
    </source>
</evidence>
<dbReference type="EMBL" id="CM044702">
    <property type="protein sequence ID" value="KAI5677760.1"/>
    <property type="molecule type" value="Genomic_DNA"/>
</dbReference>
<keyword evidence="2" id="KW-1185">Reference proteome</keyword>
<evidence type="ECO:0000313" key="1">
    <source>
        <dbReference type="EMBL" id="KAI5677760.1"/>
    </source>
</evidence>
<organism evidence="1 2">
    <name type="scientific">Catharanthus roseus</name>
    <name type="common">Madagascar periwinkle</name>
    <name type="synonym">Vinca rosea</name>
    <dbReference type="NCBI Taxonomy" id="4058"/>
    <lineage>
        <taxon>Eukaryota</taxon>
        <taxon>Viridiplantae</taxon>
        <taxon>Streptophyta</taxon>
        <taxon>Embryophyta</taxon>
        <taxon>Tracheophyta</taxon>
        <taxon>Spermatophyta</taxon>
        <taxon>Magnoliopsida</taxon>
        <taxon>eudicotyledons</taxon>
        <taxon>Gunneridae</taxon>
        <taxon>Pentapetalae</taxon>
        <taxon>asterids</taxon>
        <taxon>lamiids</taxon>
        <taxon>Gentianales</taxon>
        <taxon>Apocynaceae</taxon>
        <taxon>Rauvolfioideae</taxon>
        <taxon>Vinceae</taxon>
        <taxon>Catharanthinae</taxon>
        <taxon>Catharanthus</taxon>
    </lineage>
</organism>